<dbReference type="Proteomes" id="UP000199158">
    <property type="component" value="Unassembled WGS sequence"/>
</dbReference>
<name>A0A1H8D1E9_9FIRM</name>
<dbReference type="AlphaFoldDB" id="A0A1H8D1E9"/>
<dbReference type="STRING" id="474960.SAMN05216180_2466"/>
<organism evidence="1 2">
    <name type="scientific">Hydrogenoanaerobacterium saccharovorans</name>
    <dbReference type="NCBI Taxonomy" id="474960"/>
    <lineage>
        <taxon>Bacteria</taxon>
        <taxon>Bacillati</taxon>
        <taxon>Bacillota</taxon>
        <taxon>Clostridia</taxon>
        <taxon>Eubacteriales</taxon>
        <taxon>Oscillospiraceae</taxon>
        <taxon>Hydrogenoanaerobacterium</taxon>
    </lineage>
</organism>
<evidence type="ECO:0000313" key="1">
    <source>
        <dbReference type="EMBL" id="SEN01281.1"/>
    </source>
</evidence>
<evidence type="ECO:0000313" key="2">
    <source>
        <dbReference type="Proteomes" id="UP000199158"/>
    </source>
</evidence>
<accession>A0A1H8D1E9</accession>
<proteinExistence type="predicted"/>
<sequence>MCTLMLACCTFMDFSCKIEISVDNEYEKRIY</sequence>
<keyword evidence="2" id="KW-1185">Reference proteome</keyword>
<dbReference type="EMBL" id="FOCG01000002">
    <property type="protein sequence ID" value="SEN01281.1"/>
    <property type="molecule type" value="Genomic_DNA"/>
</dbReference>
<reference evidence="1 2" key="1">
    <citation type="submission" date="2016-10" db="EMBL/GenBank/DDBJ databases">
        <authorList>
            <person name="de Groot N.N."/>
        </authorList>
    </citation>
    <scope>NUCLEOTIDE SEQUENCE [LARGE SCALE GENOMIC DNA]</scope>
    <source>
        <strain evidence="1 2">CGMCC 1.5070</strain>
    </source>
</reference>
<protein>
    <submittedName>
        <fullName evidence="1">Uncharacterized protein</fullName>
    </submittedName>
</protein>
<gene>
    <name evidence="1" type="ORF">SAMN05216180_2466</name>
</gene>